<organism evidence="2">
    <name type="scientific">Myoviridae sp. ctCuC1</name>
    <dbReference type="NCBI Taxonomy" id="2825055"/>
    <lineage>
        <taxon>Viruses</taxon>
        <taxon>Duplodnaviria</taxon>
        <taxon>Heunggongvirae</taxon>
        <taxon>Uroviricota</taxon>
        <taxon>Caudoviricetes</taxon>
    </lineage>
</organism>
<name>A0A8S5U022_9CAUD</name>
<dbReference type="EMBL" id="BK015968">
    <property type="protein sequence ID" value="DAF87778.1"/>
    <property type="molecule type" value="Genomic_DNA"/>
</dbReference>
<evidence type="ECO:0000313" key="2">
    <source>
        <dbReference type="EMBL" id="DAF87778.1"/>
    </source>
</evidence>
<feature type="domain" description="Phage neck terminator protein gp12-like" evidence="1">
    <location>
        <begin position="71"/>
        <end position="176"/>
    </location>
</feature>
<proteinExistence type="predicted"/>
<dbReference type="InterPro" id="IPR057087">
    <property type="entry name" value="Gp12-like"/>
</dbReference>
<evidence type="ECO:0000259" key="1">
    <source>
        <dbReference type="Pfam" id="PF23961"/>
    </source>
</evidence>
<protein>
    <recommendedName>
        <fullName evidence="1">Phage neck terminator protein gp12-like domain-containing protein</fullName>
    </recommendedName>
</protein>
<sequence>MSNLTRKEIMRLFYRATMAAIGEDPDKKYRTLKPPVRLTYSTFGKPDWTVNDDVIFLAFHDAGGDETTQPIHEVWEDAGRDLICRHYMNRVLQISFTAYGPNGYDHLLEVKHAFLDGSDVLRKAGIMIIPSAETPQYVPENYQNMWWDRADLTLRFNYLMRWDEDVKAIEKVPVTIHANPPGESHRVQTDSGIIIKKG</sequence>
<reference evidence="2" key="1">
    <citation type="journal article" date="2021" name="Proc. Natl. Acad. Sci. U.S.A.">
        <title>A Catalog of Tens of Thousands of Viruses from Human Metagenomes Reveals Hidden Associations with Chronic Diseases.</title>
        <authorList>
            <person name="Tisza M.J."/>
            <person name="Buck C.B."/>
        </authorList>
    </citation>
    <scope>NUCLEOTIDE SEQUENCE</scope>
    <source>
        <strain evidence="2">CtCuC1</strain>
    </source>
</reference>
<accession>A0A8S5U022</accession>
<dbReference type="NCBIfam" id="NF047498">
    <property type="entry name" value="LIC_12616_fam"/>
    <property type="match status" value="1"/>
</dbReference>
<dbReference type="Pfam" id="PF23961">
    <property type="entry name" value="Phage_tail_terminator_9"/>
    <property type="match status" value="1"/>
</dbReference>